<dbReference type="EMBL" id="JAYFUM010000010">
    <property type="protein sequence ID" value="MEA5139612.1"/>
    <property type="molecule type" value="Genomic_DNA"/>
</dbReference>
<proteinExistence type="predicted"/>
<reference evidence="1 2" key="1">
    <citation type="submission" date="2023-12" db="EMBL/GenBank/DDBJ databases">
        <title>Novel species of the genus Arcicella isolated from rivers.</title>
        <authorList>
            <person name="Lu H."/>
        </authorList>
    </citation>
    <scope>NUCLEOTIDE SEQUENCE [LARGE SCALE GENOMIC DNA]</scope>
    <source>
        <strain evidence="1 2">KCTC 23307</strain>
    </source>
</reference>
<organism evidence="1 2">
    <name type="scientific">Arcicella rigui</name>
    <dbReference type="NCBI Taxonomy" id="797020"/>
    <lineage>
        <taxon>Bacteria</taxon>
        <taxon>Pseudomonadati</taxon>
        <taxon>Bacteroidota</taxon>
        <taxon>Cytophagia</taxon>
        <taxon>Cytophagales</taxon>
        <taxon>Flectobacillaceae</taxon>
        <taxon>Arcicella</taxon>
    </lineage>
</organism>
<keyword evidence="2" id="KW-1185">Reference proteome</keyword>
<accession>A0ABU5QAM2</accession>
<evidence type="ECO:0000313" key="1">
    <source>
        <dbReference type="EMBL" id="MEA5139612.1"/>
    </source>
</evidence>
<dbReference type="RefSeq" id="WP_323296766.1">
    <property type="nucleotide sequence ID" value="NZ_JAYFUM010000010.1"/>
</dbReference>
<comment type="caution">
    <text evidence="1">The sequence shown here is derived from an EMBL/GenBank/DDBJ whole genome shotgun (WGS) entry which is preliminary data.</text>
</comment>
<name>A0ABU5QAM2_9BACT</name>
<evidence type="ECO:0000313" key="2">
    <source>
        <dbReference type="Proteomes" id="UP001302949"/>
    </source>
</evidence>
<protein>
    <submittedName>
        <fullName evidence="1">Uncharacterized protein</fullName>
    </submittedName>
</protein>
<dbReference type="Proteomes" id="UP001302949">
    <property type="component" value="Unassembled WGS sequence"/>
</dbReference>
<gene>
    <name evidence="1" type="ORF">VB248_10715</name>
</gene>
<sequence length="71" mass="8442">MAFNFCYYENGLLRRSISEIDGNRFINRGKPLEEEAIHNEVSELIFDKIGTLLGQKFWDIDFESKAFRYNM</sequence>